<evidence type="ECO:0000313" key="3">
    <source>
        <dbReference type="Proteomes" id="UP000479710"/>
    </source>
</evidence>
<gene>
    <name evidence="2" type="ORF">E2562_004984</name>
</gene>
<evidence type="ECO:0000259" key="1">
    <source>
        <dbReference type="Pfam" id="PF13966"/>
    </source>
</evidence>
<organism evidence="2 3">
    <name type="scientific">Oryza meyeriana var. granulata</name>
    <dbReference type="NCBI Taxonomy" id="110450"/>
    <lineage>
        <taxon>Eukaryota</taxon>
        <taxon>Viridiplantae</taxon>
        <taxon>Streptophyta</taxon>
        <taxon>Embryophyta</taxon>
        <taxon>Tracheophyta</taxon>
        <taxon>Spermatophyta</taxon>
        <taxon>Magnoliopsida</taxon>
        <taxon>Liliopsida</taxon>
        <taxon>Poales</taxon>
        <taxon>Poaceae</taxon>
        <taxon>BOP clade</taxon>
        <taxon>Oryzoideae</taxon>
        <taxon>Oryzeae</taxon>
        <taxon>Oryzinae</taxon>
        <taxon>Oryza</taxon>
        <taxon>Oryza meyeriana</taxon>
    </lineage>
</organism>
<dbReference type="EMBL" id="SPHZ02000010">
    <property type="protein sequence ID" value="KAF0894997.1"/>
    <property type="molecule type" value="Genomic_DNA"/>
</dbReference>
<proteinExistence type="predicted"/>
<sequence length="92" mass="10851">MSERLEARGWPNNRDWPLCHQSIETTFHLMADCRYTRRIWQTLSVWTSCDQLMPDAWTPTTSVQEWWTMLATGKGLPKKGVRTLILLTAWEI</sequence>
<feature type="domain" description="Reverse transcriptase zinc-binding" evidence="1">
    <location>
        <begin position="2"/>
        <end position="40"/>
    </location>
</feature>
<accession>A0A6G1C4V2</accession>
<protein>
    <recommendedName>
        <fullName evidence="1">Reverse transcriptase zinc-binding domain-containing protein</fullName>
    </recommendedName>
</protein>
<dbReference type="OrthoDB" id="692410at2759"/>
<reference evidence="2 3" key="1">
    <citation type="submission" date="2019-11" db="EMBL/GenBank/DDBJ databases">
        <title>Whole genome sequence of Oryza granulata.</title>
        <authorList>
            <person name="Li W."/>
        </authorList>
    </citation>
    <scope>NUCLEOTIDE SEQUENCE [LARGE SCALE GENOMIC DNA]</scope>
    <source>
        <strain evidence="3">cv. Menghai</strain>
        <tissue evidence="2">Leaf</tissue>
    </source>
</reference>
<dbReference type="InterPro" id="IPR026960">
    <property type="entry name" value="RVT-Znf"/>
</dbReference>
<name>A0A6G1C4V2_9ORYZ</name>
<comment type="caution">
    <text evidence="2">The sequence shown here is derived from an EMBL/GenBank/DDBJ whole genome shotgun (WGS) entry which is preliminary data.</text>
</comment>
<dbReference type="AlphaFoldDB" id="A0A6G1C4V2"/>
<keyword evidence="3" id="KW-1185">Reference proteome</keyword>
<evidence type="ECO:0000313" key="2">
    <source>
        <dbReference type="EMBL" id="KAF0894997.1"/>
    </source>
</evidence>
<dbReference type="Pfam" id="PF13966">
    <property type="entry name" value="zf-RVT"/>
    <property type="match status" value="1"/>
</dbReference>
<dbReference type="Proteomes" id="UP000479710">
    <property type="component" value="Unassembled WGS sequence"/>
</dbReference>